<dbReference type="EMBL" id="CP021106">
    <property type="protein sequence ID" value="ARO88148.1"/>
    <property type="molecule type" value="Genomic_DNA"/>
</dbReference>
<gene>
    <name evidence="1" type="ORF">EBAPG3_010380</name>
</gene>
<keyword evidence="2" id="KW-1185">Reference proteome</keyword>
<sequence length="100" mass="10777">MTVQLVLATPSIGQHNQGVMDALTRAKRIAITLARHGFVVLSVIAGNRNARIIIKQPTPNAPIALDAAEIKYSRSADGEETTMAASVEGVQIEWVIRRTS</sequence>
<dbReference type="KEGG" id="nlc:EBAPG3_010380"/>
<accession>A0A1W6SQP0</accession>
<dbReference type="AlphaFoldDB" id="A0A1W6SQP0"/>
<evidence type="ECO:0000313" key="2">
    <source>
        <dbReference type="Proteomes" id="UP000012179"/>
    </source>
</evidence>
<organism evidence="1 2">
    <name type="scientific">Nitrosospira lacus</name>
    <dbReference type="NCBI Taxonomy" id="1288494"/>
    <lineage>
        <taxon>Bacteria</taxon>
        <taxon>Pseudomonadati</taxon>
        <taxon>Pseudomonadota</taxon>
        <taxon>Betaproteobacteria</taxon>
        <taxon>Nitrosomonadales</taxon>
        <taxon>Nitrosomonadaceae</taxon>
        <taxon>Nitrosospira</taxon>
    </lineage>
</organism>
<evidence type="ECO:0000313" key="1">
    <source>
        <dbReference type="EMBL" id="ARO88148.1"/>
    </source>
</evidence>
<proteinExistence type="predicted"/>
<protein>
    <submittedName>
        <fullName evidence="1">Uncharacterized protein</fullName>
    </submittedName>
</protein>
<dbReference type="Proteomes" id="UP000012179">
    <property type="component" value="Chromosome"/>
</dbReference>
<name>A0A1W6SQP0_9PROT</name>
<reference evidence="1 2" key="1">
    <citation type="journal article" date="2015" name="Int. J. Syst. Evol. Microbiol.">
        <title>Nitrosospira lacus sp. nov., a psychrotolerant, ammonia-oxidizing bacterium from sandy lake sediment.</title>
        <authorList>
            <person name="Urakawa H."/>
            <person name="Garcia J.C."/>
            <person name="Nielsen J.L."/>
            <person name="Le V.Q."/>
            <person name="Kozlowski J.A."/>
            <person name="Stein L.Y."/>
            <person name="Lim C.K."/>
            <person name="Pommerening-Roser A."/>
            <person name="Martens-Habbena W."/>
            <person name="Stahl D.A."/>
            <person name="Klotz M.G."/>
        </authorList>
    </citation>
    <scope>NUCLEOTIDE SEQUENCE [LARGE SCALE GENOMIC DNA]</scope>
    <source>
        <strain evidence="1 2">APG3</strain>
    </source>
</reference>